<keyword evidence="6" id="KW-1185">Reference proteome</keyword>
<reference evidence="6" key="1">
    <citation type="submission" date="2009-09" db="EMBL/GenBank/DDBJ databases">
        <title>The complete genome of Nakamurella multipartita DSM 44233.</title>
        <authorList>
            <consortium name="US DOE Joint Genome Institute (JGI-PGF)"/>
            <person name="Lucas S."/>
            <person name="Copeland A."/>
            <person name="Lapidus A."/>
            <person name="Glavina del Rio T."/>
            <person name="Dalin E."/>
            <person name="Tice H."/>
            <person name="Bruce D."/>
            <person name="Goodwin L."/>
            <person name="Pitluck S."/>
            <person name="Kyrpides N."/>
            <person name="Mavromatis K."/>
            <person name="Ivanova N."/>
            <person name="Ovchinnikova G."/>
            <person name="Sims D."/>
            <person name="Meincke L."/>
            <person name="Brettin T."/>
            <person name="Detter J.C."/>
            <person name="Han C."/>
            <person name="Larimer F."/>
            <person name="Land M."/>
            <person name="Hauser L."/>
            <person name="Markowitz V."/>
            <person name="Cheng J.-F."/>
            <person name="Hugenholtz P."/>
            <person name="Woyke T."/>
            <person name="Wu D."/>
            <person name="Klenk H.-P."/>
            <person name="Eisen J.A."/>
        </authorList>
    </citation>
    <scope>NUCLEOTIDE SEQUENCE [LARGE SCALE GENOMIC DNA]</scope>
    <source>
        <strain evidence="6">ATCC 700099 / DSM 44233 / CIP 104796 / JCM 9543 / NBRC 105858 / Y-104</strain>
    </source>
</reference>
<dbReference type="OrthoDB" id="9810005at2"/>
<protein>
    <submittedName>
        <fullName evidence="5">Hydrolase, TatD family</fullName>
    </submittedName>
</protein>
<organism evidence="5 6">
    <name type="scientific">Nakamurella multipartita (strain ATCC 700099 / DSM 44233 / CIP 104796 / JCM 9543 / NBRC 105858 / Y-104)</name>
    <name type="common">Microsphaera multipartita</name>
    <dbReference type="NCBI Taxonomy" id="479431"/>
    <lineage>
        <taxon>Bacteria</taxon>
        <taxon>Bacillati</taxon>
        <taxon>Actinomycetota</taxon>
        <taxon>Actinomycetes</taxon>
        <taxon>Nakamurellales</taxon>
        <taxon>Nakamurellaceae</taxon>
        <taxon>Nakamurella</taxon>
    </lineage>
</organism>
<dbReference type="AlphaFoldDB" id="C8X6U1"/>
<dbReference type="Pfam" id="PF01026">
    <property type="entry name" value="TatD_DNase"/>
    <property type="match status" value="1"/>
</dbReference>
<dbReference type="GO" id="GO:0004536">
    <property type="term" value="F:DNA nuclease activity"/>
    <property type="evidence" value="ECO:0007669"/>
    <property type="project" value="InterPro"/>
</dbReference>
<dbReference type="PANTHER" id="PTHR46124">
    <property type="entry name" value="D-AMINOACYL-TRNA DEACYLASE"/>
    <property type="match status" value="1"/>
</dbReference>
<dbReference type="InterPro" id="IPR032466">
    <property type="entry name" value="Metal_Hydrolase"/>
</dbReference>
<dbReference type="Proteomes" id="UP000002218">
    <property type="component" value="Chromosome"/>
</dbReference>
<feature type="binding site" evidence="3">
    <location>
        <position position="177"/>
    </location>
    <ligand>
        <name>a divalent metal cation</name>
        <dbReference type="ChEBI" id="CHEBI:60240"/>
        <label>2</label>
    </ligand>
</feature>
<dbReference type="PROSITE" id="PS01091">
    <property type="entry name" value="TATD_3"/>
    <property type="match status" value="1"/>
</dbReference>
<dbReference type="EMBL" id="CP001737">
    <property type="protein sequence ID" value="ACV80839.1"/>
    <property type="molecule type" value="Genomic_DNA"/>
</dbReference>
<dbReference type="PANTHER" id="PTHR46124:SF2">
    <property type="entry name" value="D-AMINOACYL-TRNA DEACYLASE"/>
    <property type="match status" value="1"/>
</dbReference>
<keyword evidence="1 3" id="KW-0479">Metal-binding</keyword>
<reference evidence="5 6" key="2">
    <citation type="journal article" date="2010" name="Stand. Genomic Sci.">
        <title>Complete genome sequence of Nakamurella multipartita type strain (Y-104).</title>
        <authorList>
            <person name="Tice H."/>
            <person name="Mayilraj S."/>
            <person name="Sims D."/>
            <person name="Lapidus A."/>
            <person name="Nolan M."/>
            <person name="Lucas S."/>
            <person name="Glavina Del Rio T."/>
            <person name="Copeland A."/>
            <person name="Cheng J.F."/>
            <person name="Meincke L."/>
            <person name="Bruce D."/>
            <person name="Goodwin L."/>
            <person name="Pitluck S."/>
            <person name="Ivanova N."/>
            <person name="Mavromatis K."/>
            <person name="Ovchinnikova G."/>
            <person name="Pati A."/>
            <person name="Chen A."/>
            <person name="Palaniappan K."/>
            <person name="Land M."/>
            <person name="Hauser L."/>
            <person name="Chang Y.J."/>
            <person name="Jeffries C.D."/>
            <person name="Detter J.C."/>
            <person name="Brettin T."/>
            <person name="Rohde M."/>
            <person name="Goker M."/>
            <person name="Bristow J."/>
            <person name="Eisen J.A."/>
            <person name="Markowitz V."/>
            <person name="Hugenholtz P."/>
            <person name="Kyrpides N.C."/>
            <person name="Klenk H.P."/>
            <person name="Chen F."/>
        </authorList>
    </citation>
    <scope>NUCLEOTIDE SEQUENCE [LARGE SCALE GENOMIC DNA]</scope>
    <source>
        <strain evidence="6">ATCC 700099 / DSM 44233 / CIP 104796 / JCM 9543 / NBRC 105858 / Y-104</strain>
    </source>
</reference>
<feature type="region of interest" description="Disordered" evidence="4">
    <location>
        <begin position="1"/>
        <end position="27"/>
    </location>
</feature>
<evidence type="ECO:0000313" key="6">
    <source>
        <dbReference type="Proteomes" id="UP000002218"/>
    </source>
</evidence>
<dbReference type="InterPro" id="IPR001130">
    <property type="entry name" value="TatD-like"/>
</dbReference>
<dbReference type="GO" id="GO:0016788">
    <property type="term" value="F:hydrolase activity, acting on ester bonds"/>
    <property type="evidence" value="ECO:0007669"/>
    <property type="project" value="InterPro"/>
</dbReference>
<feature type="binding site" evidence="3">
    <location>
        <position position="31"/>
    </location>
    <ligand>
        <name>a divalent metal cation</name>
        <dbReference type="ChEBI" id="CHEBI:60240"/>
        <label>1</label>
    </ligand>
</feature>
<name>C8X6U1_NAKMY</name>
<dbReference type="NCBIfam" id="TIGR00010">
    <property type="entry name" value="YchF/TatD family DNA exonuclease"/>
    <property type="match status" value="1"/>
</dbReference>
<dbReference type="RefSeq" id="WP_015749654.1">
    <property type="nucleotide sequence ID" value="NC_013235.1"/>
</dbReference>
<dbReference type="STRING" id="479431.Namu_4560"/>
<feature type="binding site" evidence="3">
    <location>
        <position position="29"/>
    </location>
    <ligand>
        <name>a divalent metal cation</name>
        <dbReference type="ChEBI" id="CHEBI:60240"/>
        <label>1</label>
    </ligand>
</feature>
<dbReference type="InParanoid" id="C8X6U1"/>
<dbReference type="PIRSF" id="PIRSF005902">
    <property type="entry name" value="DNase_TatD"/>
    <property type="match status" value="1"/>
</dbReference>
<dbReference type="FunCoup" id="C8X6U1">
    <property type="interactions" value="293"/>
</dbReference>
<evidence type="ECO:0000256" key="1">
    <source>
        <dbReference type="ARBA" id="ARBA00022723"/>
    </source>
</evidence>
<evidence type="ECO:0000256" key="2">
    <source>
        <dbReference type="ARBA" id="ARBA00022801"/>
    </source>
</evidence>
<feature type="binding site" evidence="3">
    <location>
        <position position="153"/>
    </location>
    <ligand>
        <name>a divalent metal cation</name>
        <dbReference type="ChEBI" id="CHEBI:60240"/>
        <label>2</label>
    </ligand>
</feature>
<dbReference type="eggNOG" id="COG0084">
    <property type="taxonomic scope" value="Bacteria"/>
</dbReference>
<dbReference type="SUPFAM" id="SSF51556">
    <property type="entry name" value="Metallo-dependent hydrolases"/>
    <property type="match status" value="1"/>
</dbReference>
<feature type="binding site" evidence="3">
    <location>
        <position position="117"/>
    </location>
    <ligand>
        <name>a divalent metal cation</name>
        <dbReference type="ChEBI" id="CHEBI:60240"/>
        <label>1</label>
    </ligand>
</feature>
<dbReference type="PROSITE" id="PS01090">
    <property type="entry name" value="TATD_2"/>
    <property type="match status" value="1"/>
</dbReference>
<dbReference type="InterPro" id="IPR018228">
    <property type="entry name" value="DNase_TatD-rel_CS"/>
</dbReference>
<proteinExistence type="predicted"/>
<gene>
    <name evidence="5" type="ordered locus">Namu_4560</name>
</gene>
<evidence type="ECO:0000256" key="4">
    <source>
        <dbReference type="SAM" id="MobiDB-lite"/>
    </source>
</evidence>
<evidence type="ECO:0000256" key="3">
    <source>
        <dbReference type="PIRSR" id="PIRSR005902-1"/>
    </source>
</evidence>
<evidence type="ECO:0000313" key="5">
    <source>
        <dbReference type="EMBL" id="ACV80839.1"/>
    </source>
</evidence>
<keyword evidence="2 5" id="KW-0378">Hydrolase</keyword>
<accession>C8X6U1</accession>
<sequence length="280" mass="30174">MTGEPHPAVAGRPLASPPEPLPAPVTDAHTHLDACGCRDEHDVAEAMARAAAVGVTRVVTVADDLAAARWAVQAAQWHPELYAAVALHPTRADTLDDAARREIETLAIDPRVVAIGETGLDHYWDAAPHAVQDEAFAWHIDLAKRVGKPVMIHDRDAHEDVLAVLNREGAPDAVIFHCFSGDEAMARLCADAGYYLSFAGPVSFRNARELAAAAQIVPADRLLVETDAPFLTPHPHRGKRNEPFALPYTVRALAQLRGQDVLELCDQVRANAQAVFGFPG</sequence>
<dbReference type="FunFam" id="3.20.20.140:FF:000005">
    <property type="entry name" value="TatD family hydrolase"/>
    <property type="match status" value="1"/>
</dbReference>
<dbReference type="InterPro" id="IPR015991">
    <property type="entry name" value="TatD/YcfH-like"/>
</dbReference>
<dbReference type="HOGENOM" id="CLU_031506_4_3_11"/>
<dbReference type="GO" id="GO:0046872">
    <property type="term" value="F:metal ion binding"/>
    <property type="evidence" value="ECO:0007669"/>
    <property type="project" value="UniProtKB-KW"/>
</dbReference>
<dbReference type="GO" id="GO:0005829">
    <property type="term" value="C:cytosol"/>
    <property type="evidence" value="ECO:0007669"/>
    <property type="project" value="TreeGrafter"/>
</dbReference>
<dbReference type="Gene3D" id="3.20.20.140">
    <property type="entry name" value="Metal-dependent hydrolases"/>
    <property type="match status" value="1"/>
</dbReference>
<dbReference type="CDD" id="cd01310">
    <property type="entry name" value="TatD_DNAse"/>
    <property type="match status" value="1"/>
</dbReference>
<dbReference type="KEGG" id="nml:Namu_4560"/>
<feature type="binding site" evidence="3">
    <location>
        <position position="227"/>
    </location>
    <ligand>
        <name>a divalent metal cation</name>
        <dbReference type="ChEBI" id="CHEBI:60240"/>
        <label>1</label>
    </ligand>
</feature>